<dbReference type="InterPro" id="IPR011008">
    <property type="entry name" value="Dimeric_a/b-barrel"/>
</dbReference>
<dbReference type="NCBIfam" id="TIGR02118">
    <property type="entry name" value="EthD family reductase"/>
    <property type="match status" value="1"/>
</dbReference>
<dbReference type="SUPFAM" id="SSF54909">
    <property type="entry name" value="Dimeric alpha+beta barrel"/>
    <property type="match status" value="1"/>
</dbReference>
<keyword evidence="3" id="KW-1185">Reference proteome</keyword>
<dbReference type="Gene3D" id="3.30.70.100">
    <property type="match status" value="1"/>
</dbReference>
<dbReference type="GO" id="GO:0016491">
    <property type="term" value="F:oxidoreductase activity"/>
    <property type="evidence" value="ECO:0007669"/>
    <property type="project" value="InterPro"/>
</dbReference>
<accession>A0A9P4MCY6</accession>
<dbReference type="PANTHER" id="PTHR40260">
    <property type="entry name" value="BLR8190 PROTEIN"/>
    <property type="match status" value="1"/>
</dbReference>
<sequence length="110" mass="12462">MGFIATVVYPNNENTKFDMDYYLNKHMPLVQKHFGSHGLKHWEVASYDKTLTGEKSPWSVQAILFWESEAGAKRAADTNHEEAKVVFGDVPNFTNEAPTLLWGKTEGSTR</sequence>
<evidence type="ECO:0008006" key="4">
    <source>
        <dbReference type="Google" id="ProtNLM"/>
    </source>
</evidence>
<evidence type="ECO:0000313" key="2">
    <source>
        <dbReference type="EMBL" id="KAF2149280.1"/>
    </source>
</evidence>
<comment type="similarity">
    <text evidence="1">Belongs to the tpcK family.</text>
</comment>
<protein>
    <recommendedName>
        <fullName evidence="4">EthD domain-containing protein</fullName>
    </recommendedName>
</protein>
<name>A0A9P4MCY6_9PEZI</name>
<dbReference type="PANTHER" id="PTHR40260:SF2">
    <property type="entry name" value="BLR8190 PROTEIN"/>
    <property type="match status" value="1"/>
</dbReference>
<organism evidence="2 3">
    <name type="scientific">Myriangium duriaei CBS 260.36</name>
    <dbReference type="NCBI Taxonomy" id="1168546"/>
    <lineage>
        <taxon>Eukaryota</taxon>
        <taxon>Fungi</taxon>
        <taxon>Dikarya</taxon>
        <taxon>Ascomycota</taxon>
        <taxon>Pezizomycotina</taxon>
        <taxon>Dothideomycetes</taxon>
        <taxon>Dothideomycetidae</taxon>
        <taxon>Myriangiales</taxon>
        <taxon>Myriangiaceae</taxon>
        <taxon>Myriangium</taxon>
    </lineage>
</organism>
<gene>
    <name evidence="2" type="ORF">K461DRAFT_281641</name>
</gene>
<dbReference type="AlphaFoldDB" id="A0A9P4MCY6"/>
<evidence type="ECO:0000313" key="3">
    <source>
        <dbReference type="Proteomes" id="UP000799439"/>
    </source>
</evidence>
<dbReference type="OrthoDB" id="4892971at2759"/>
<reference evidence="2" key="1">
    <citation type="journal article" date="2020" name="Stud. Mycol.">
        <title>101 Dothideomycetes genomes: a test case for predicting lifestyles and emergence of pathogens.</title>
        <authorList>
            <person name="Haridas S."/>
            <person name="Albert R."/>
            <person name="Binder M."/>
            <person name="Bloem J."/>
            <person name="Labutti K."/>
            <person name="Salamov A."/>
            <person name="Andreopoulos B."/>
            <person name="Baker S."/>
            <person name="Barry K."/>
            <person name="Bills G."/>
            <person name="Bluhm B."/>
            <person name="Cannon C."/>
            <person name="Castanera R."/>
            <person name="Culley D."/>
            <person name="Daum C."/>
            <person name="Ezra D."/>
            <person name="Gonzalez J."/>
            <person name="Henrissat B."/>
            <person name="Kuo A."/>
            <person name="Liang C."/>
            <person name="Lipzen A."/>
            <person name="Lutzoni F."/>
            <person name="Magnuson J."/>
            <person name="Mondo S."/>
            <person name="Nolan M."/>
            <person name="Ohm R."/>
            <person name="Pangilinan J."/>
            <person name="Park H.-J."/>
            <person name="Ramirez L."/>
            <person name="Alfaro M."/>
            <person name="Sun H."/>
            <person name="Tritt A."/>
            <person name="Yoshinaga Y."/>
            <person name="Zwiers L.-H."/>
            <person name="Turgeon B."/>
            <person name="Goodwin S."/>
            <person name="Spatafora J."/>
            <person name="Crous P."/>
            <person name="Grigoriev I."/>
        </authorList>
    </citation>
    <scope>NUCLEOTIDE SEQUENCE</scope>
    <source>
        <strain evidence="2">CBS 260.36</strain>
    </source>
</reference>
<dbReference type="EMBL" id="ML996091">
    <property type="protein sequence ID" value="KAF2149280.1"/>
    <property type="molecule type" value="Genomic_DNA"/>
</dbReference>
<dbReference type="Proteomes" id="UP000799439">
    <property type="component" value="Unassembled WGS sequence"/>
</dbReference>
<evidence type="ECO:0000256" key="1">
    <source>
        <dbReference type="ARBA" id="ARBA00005986"/>
    </source>
</evidence>
<dbReference type="InterPro" id="IPR009799">
    <property type="entry name" value="EthD_dom"/>
</dbReference>
<comment type="caution">
    <text evidence="2">The sequence shown here is derived from an EMBL/GenBank/DDBJ whole genome shotgun (WGS) entry which is preliminary data.</text>
</comment>
<proteinExistence type="inferred from homology"/>